<dbReference type="KEGG" id="fsn:GS03_01174"/>
<protein>
    <submittedName>
        <fullName evidence="2">Uncharacterized protein</fullName>
    </submittedName>
</protein>
<organism evidence="2 3">
    <name type="scientific">Flavobacterium sangjuense</name>
    <dbReference type="NCBI Taxonomy" id="2518177"/>
    <lineage>
        <taxon>Bacteria</taxon>
        <taxon>Pseudomonadati</taxon>
        <taxon>Bacteroidota</taxon>
        <taxon>Flavobacteriia</taxon>
        <taxon>Flavobacteriales</taxon>
        <taxon>Flavobacteriaceae</taxon>
        <taxon>Flavobacterium</taxon>
    </lineage>
</organism>
<dbReference type="OrthoDB" id="1274006at2"/>
<sequence length="240" mass="27622">MRKIVLLFILISSYAFSQSVNDYQYVIVPVKFDIFKKDDQYGLNTLTKLLLQKYGFKAYLSNEEIPLNVERCNFLYANVLEKNGVFSTKVKVVLKDCQEKVIFETQFGESREKEFAKAYNLALRDTGKSFDKLDYKYNGGNRNVAQAAPVINQVEAETPVNSDSIASTDVFYFAQPTANGFQVVNNEPKVILRLFNTSQKSVFIAEKETIKGVVIFKNGQWFFEYYENGKLISESWNLKF</sequence>
<dbReference type="EMBL" id="CP038810">
    <property type="protein sequence ID" value="QBZ97676.1"/>
    <property type="molecule type" value="Genomic_DNA"/>
</dbReference>
<accession>A0A4P7PSQ4</accession>
<evidence type="ECO:0000313" key="3">
    <source>
        <dbReference type="Proteomes" id="UP000296862"/>
    </source>
</evidence>
<keyword evidence="3" id="KW-1185">Reference proteome</keyword>
<feature type="signal peptide" evidence="1">
    <location>
        <begin position="1"/>
        <end position="17"/>
    </location>
</feature>
<dbReference type="Proteomes" id="UP000296862">
    <property type="component" value="Chromosome"/>
</dbReference>
<proteinExistence type="predicted"/>
<evidence type="ECO:0000313" key="2">
    <source>
        <dbReference type="EMBL" id="QBZ97676.1"/>
    </source>
</evidence>
<evidence type="ECO:0000256" key="1">
    <source>
        <dbReference type="SAM" id="SignalP"/>
    </source>
</evidence>
<gene>
    <name evidence="2" type="ORF">GS03_01174</name>
</gene>
<feature type="chain" id="PRO_5020997866" evidence="1">
    <location>
        <begin position="18"/>
        <end position="240"/>
    </location>
</feature>
<dbReference type="RefSeq" id="WP_136151624.1">
    <property type="nucleotide sequence ID" value="NZ_CP038810.1"/>
</dbReference>
<name>A0A4P7PSQ4_9FLAO</name>
<reference evidence="2 3" key="1">
    <citation type="submission" date="2019-04" db="EMBL/GenBank/DDBJ databases">
        <title>Flavobacterium sp. GS03.</title>
        <authorList>
            <person name="Kim H."/>
        </authorList>
    </citation>
    <scope>NUCLEOTIDE SEQUENCE [LARGE SCALE GENOMIC DNA]</scope>
    <source>
        <strain evidence="2 3">GS03</strain>
    </source>
</reference>
<dbReference type="AlphaFoldDB" id="A0A4P7PSQ4"/>
<keyword evidence="1" id="KW-0732">Signal</keyword>